<dbReference type="EMBL" id="JADCTT010000002">
    <property type="protein sequence ID" value="KAF9757987.1"/>
    <property type="molecule type" value="Genomic_DNA"/>
</dbReference>
<proteinExistence type="predicted"/>
<accession>A0A8H7NLW0</accession>
<evidence type="ECO:0000313" key="1">
    <source>
        <dbReference type="EMBL" id="KAF9757987.1"/>
    </source>
</evidence>
<name>A0A8H7NLW0_BIOOC</name>
<dbReference type="AlphaFoldDB" id="A0A8H7NLW0"/>
<dbReference type="Proteomes" id="UP000616885">
    <property type="component" value="Unassembled WGS sequence"/>
</dbReference>
<organism evidence="1 2">
    <name type="scientific">Bionectria ochroleuca</name>
    <name type="common">Gliocladium roseum</name>
    <dbReference type="NCBI Taxonomy" id="29856"/>
    <lineage>
        <taxon>Eukaryota</taxon>
        <taxon>Fungi</taxon>
        <taxon>Dikarya</taxon>
        <taxon>Ascomycota</taxon>
        <taxon>Pezizomycotina</taxon>
        <taxon>Sordariomycetes</taxon>
        <taxon>Hypocreomycetidae</taxon>
        <taxon>Hypocreales</taxon>
        <taxon>Bionectriaceae</taxon>
        <taxon>Clonostachys</taxon>
    </lineage>
</organism>
<sequence>MTTSSALQGLSACHVHRRLRPVARDSCEADLATLWNVLRGISWNILSNICNSLCNKTITNPSADSLHRQRWQRSEVYMVGRSELGNKVLLPMGMRQLLAHMQLSIIVT</sequence>
<reference evidence="1" key="1">
    <citation type="submission" date="2020-10" db="EMBL/GenBank/DDBJ databases">
        <title>High-Quality Genome Resource of Clonostachys rosea strain S41 by Oxford Nanopore Long-Read Sequencing.</title>
        <authorList>
            <person name="Wang H."/>
        </authorList>
    </citation>
    <scope>NUCLEOTIDE SEQUENCE</scope>
    <source>
        <strain evidence="1">S41</strain>
    </source>
</reference>
<comment type="caution">
    <text evidence="1">The sequence shown here is derived from an EMBL/GenBank/DDBJ whole genome shotgun (WGS) entry which is preliminary data.</text>
</comment>
<gene>
    <name evidence="1" type="ORF">IM811_008931</name>
</gene>
<protein>
    <submittedName>
        <fullName evidence="1">Uncharacterized protein</fullName>
    </submittedName>
</protein>
<evidence type="ECO:0000313" key="2">
    <source>
        <dbReference type="Proteomes" id="UP000616885"/>
    </source>
</evidence>